<keyword evidence="5" id="KW-0501">Molybdenum cofactor biosynthesis</keyword>
<dbReference type="EMBL" id="SJPW01000002">
    <property type="protein sequence ID" value="TWU58412.1"/>
    <property type="molecule type" value="Genomic_DNA"/>
</dbReference>
<dbReference type="EC" id="2.8.1.12" evidence="3"/>
<dbReference type="InterPro" id="IPR036563">
    <property type="entry name" value="MoaE_sf"/>
</dbReference>
<evidence type="ECO:0000256" key="11">
    <source>
        <dbReference type="ARBA" id="ARBA00049878"/>
    </source>
</evidence>
<evidence type="ECO:0000256" key="7">
    <source>
        <dbReference type="ARBA" id="ARBA00029745"/>
    </source>
</evidence>
<evidence type="ECO:0000256" key="10">
    <source>
        <dbReference type="ARBA" id="ARBA00032474"/>
    </source>
</evidence>
<sequence>MSANPTVHIDIVDAPIDLNALTEKVSDPDVGAHGWFVGVTRRTTDDRITETLDYEAHRPMAIEQLGQIARQAIDTYSLAHVVIVHRIGRVPVGEASIVVGCSSAHRVDTFAALPWMMDAIKRDVPIWKRETYTDGQQEWVHPDSDSTPNE</sequence>
<dbReference type="Pfam" id="PF02391">
    <property type="entry name" value="MoaE"/>
    <property type="match status" value="1"/>
</dbReference>
<evidence type="ECO:0000313" key="13">
    <source>
        <dbReference type="Proteomes" id="UP000318288"/>
    </source>
</evidence>
<keyword evidence="13" id="KW-1185">Reference proteome</keyword>
<dbReference type="OrthoDB" id="9803224at2"/>
<comment type="pathway">
    <text evidence="1">Cofactor biosynthesis; molybdopterin biosynthesis.</text>
</comment>
<gene>
    <name evidence="12" type="primary">moaE</name>
    <name evidence="12" type="ORF">Poly51_11900</name>
</gene>
<comment type="catalytic activity">
    <reaction evidence="11">
        <text>2 [molybdopterin-synthase sulfur-carrier protein]-C-terminal-Gly-aminoethanethioate + cyclic pyranopterin phosphate + H2O = molybdopterin + 2 [molybdopterin-synthase sulfur-carrier protein]-C-terminal Gly-Gly + 2 H(+)</text>
        <dbReference type="Rhea" id="RHEA:26333"/>
        <dbReference type="Rhea" id="RHEA-COMP:12202"/>
        <dbReference type="Rhea" id="RHEA-COMP:19907"/>
        <dbReference type="ChEBI" id="CHEBI:15377"/>
        <dbReference type="ChEBI" id="CHEBI:15378"/>
        <dbReference type="ChEBI" id="CHEBI:58698"/>
        <dbReference type="ChEBI" id="CHEBI:59648"/>
        <dbReference type="ChEBI" id="CHEBI:90778"/>
        <dbReference type="ChEBI" id="CHEBI:232372"/>
        <dbReference type="EC" id="2.8.1.12"/>
    </reaction>
</comment>
<dbReference type="GO" id="GO:0006777">
    <property type="term" value="P:Mo-molybdopterin cofactor biosynthetic process"/>
    <property type="evidence" value="ECO:0007669"/>
    <property type="project" value="UniProtKB-KW"/>
</dbReference>
<evidence type="ECO:0000256" key="4">
    <source>
        <dbReference type="ARBA" id="ARBA00013858"/>
    </source>
</evidence>
<dbReference type="RefSeq" id="WP_146455283.1">
    <property type="nucleotide sequence ID" value="NZ_SJPW01000002.1"/>
</dbReference>
<protein>
    <recommendedName>
        <fullName evidence="4">Molybdopterin synthase catalytic subunit</fullName>
        <ecNumber evidence="3">2.8.1.12</ecNumber>
    </recommendedName>
    <alternativeName>
        <fullName evidence="9">MPT synthase subunit 2</fullName>
    </alternativeName>
    <alternativeName>
        <fullName evidence="7">Molybdenum cofactor biosynthesis protein E</fullName>
    </alternativeName>
    <alternativeName>
        <fullName evidence="8">Molybdopterin-converting factor large subunit</fullName>
    </alternativeName>
    <alternativeName>
        <fullName evidence="10">Molybdopterin-converting factor subunit 2</fullName>
    </alternativeName>
</protein>
<evidence type="ECO:0000313" key="12">
    <source>
        <dbReference type="EMBL" id="TWU58412.1"/>
    </source>
</evidence>
<name>A0A5C6FCA4_9BACT</name>
<dbReference type="Proteomes" id="UP000318288">
    <property type="component" value="Unassembled WGS sequence"/>
</dbReference>
<dbReference type="GO" id="GO:0030366">
    <property type="term" value="F:molybdopterin synthase activity"/>
    <property type="evidence" value="ECO:0007669"/>
    <property type="project" value="UniProtKB-EC"/>
</dbReference>
<evidence type="ECO:0000256" key="6">
    <source>
        <dbReference type="ARBA" id="ARBA00026066"/>
    </source>
</evidence>
<comment type="caution">
    <text evidence="12">The sequence shown here is derived from an EMBL/GenBank/DDBJ whole genome shotgun (WGS) entry which is preliminary data.</text>
</comment>
<dbReference type="PANTHER" id="PTHR23404">
    <property type="entry name" value="MOLYBDOPTERIN SYNTHASE RELATED"/>
    <property type="match status" value="1"/>
</dbReference>
<keyword evidence="12" id="KW-0808">Transferase</keyword>
<evidence type="ECO:0000256" key="1">
    <source>
        <dbReference type="ARBA" id="ARBA00005046"/>
    </source>
</evidence>
<evidence type="ECO:0000256" key="3">
    <source>
        <dbReference type="ARBA" id="ARBA00011950"/>
    </source>
</evidence>
<dbReference type="Gene3D" id="3.90.1170.40">
    <property type="entry name" value="Molybdopterin biosynthesis MoaE subunit"/>
    <property type="match status" value="1"/>
</dbReference>
<evidence type="ECO:0000256" key="8">
    <source>
        <dbReference type="ARBA" id="ARBA00030407"/>
    </source>
</evidence>
<dbReference type="InterPro" id="IPR003448">
    <property type="entry name" value="Mopterin_biosynth_MoaE"/>
</dbReference>
<evidence type="ECO:0000256" key="5">
    <source>
        <dbReference type="ARBA" id="ARBA00023150"/>
    </source>
</evidence>
<accession>A0A5C6FCA4</accession>
<comment type="subunit">
    <text evidence="6">Heterotetramer of 2 MoaD subunits and 2 MoaE subunits. Also stable as homodimer. The enzyme changes between these two forms during catalysis.</text>
</comment>
<comment type="similarity">
    <text evidence="2">Belongs to the MoaE family.</text>
</comment>
<evidence type="ECO:0000256" key="9">
    <source>
        <dbReference type="ARBA" id="ARBA00030781"/>
    </source>
</evidence>
<reference evidence="12 13" key="1">
    <citation type="submission" date="2019-02" db="EMBL/GenBank/DDBJ databases">
        <title>Deep-cultivation of Planctomycetes and their phenomic and genomic characterization uncovers novel biology.</title>
        <authorList>
            <person name="Wiegand S."/>
            <person name="Jogler M."/>
            <person name="Boedeker C."/>
            <person name="Pinto D."/>
            <person name="Vollmers J."/>
            <person name="Rivas-Marin E."/>
            <person name="Kohn T."/>
            <person name="Peeters S.H."/>
            <person name="Heuer A."/>
            <person name="Rast P."/>
            <person name="Oberbeckmann S."/>
            <person name="Bunk B."/>
            <person name="Jeske O."/>
            <person name="Meyerdierks A."/>
            <person name="Storesund J.E."/>
            <person name="Kallscheuer N."/>
            <person name="Luecker S."/>
            <person name="Lage O.M."/>
            <person name="Pohl T."/>
            <person name="Merkel B.J."/>
            <person name="Hornburger P."/>
            <person name="Mueller R.-W."/>
            <person name="Bruemmer F."/>
            <person name="Labrenz M."/>
            <person name="Spormann A.M."/>
            <person name="Op Den Camp H."/>
            <person name="Overmann J."/>
            <person name="Amann R."/>
            <person name="Jetten M.S.M."/>
            <person name="Mascher T."/>
            <person name="Medema M.H."/>
            <person name="Devos D.P."/>
            <person name="Kaster A.-K."/>
            <person name="Ovreas L."/>
            <person name="Rohde M."/>
            <person name="Galperin M.Y."/>
            <person name="Jogler C."/>
        </authorList>
    </citation>
    <scope>NUCLEOTIDE SEQUENCE [LARGE SCALE GENOMIC DNA]</scope>
    <source>
        <strain evidence="12 13">Poly51</strain>
    </source>
</reference>
<dbReference type="SUPFAM" id="SSF54690">
    <property type="entry name" value="Molybdopterin synthase subunit MoaE"/>
    <property type="match status" value="1"/>
</dbReference>
<proteinExistence type="inferred from homology"/>
<organism evidence="12 13">
    <name type="scientific">Rubripirellula tenax</name>
    <dbReference type="NCBI Taxonomy" id="2528015"/>
    <lineage>
        <taxon>Bacteria</taxon>
        <taxon>Pseudomonadati</taxon>
        <taxon>Planctomycetota</taxon>
        <taxon>Planctomycetia</taxon>
        <taxon>Pirellulales</taxon>
        <taxon>Pirellulaceae</taxon>
        <taxon>Rubripirellula</taxon>
    </lineage>
</organism>
<dbReference type="CDD" id="cd00756">
    <property type="entry name" value="MoaE"/>
    <property type="match status" value="1"/>
</dbReference>
<dbReference type="AlphaFoldDB" id="A0A5C6FCA4"/>
<evidence type="ECO:0000256" key="2">
    <source>
        <dbReference type="ARBA" id="ARBA00005426"/>
    </source>
</evidence>